<feature type="active site" description="Nucleophile" evidence="4">
    <location>
        <position position="178"/>
    </location>
</feature>
<name>A0A5C3MWQ7_9AGAM</name>
<dbReference type="InterPro" id="IPR000639">
    <property type="entry name" value="Epox_hydrolase-like"/>
</dbReference>
<dbReference type="SUPFAM" id="SSF53474">
    <property type="entry name" value="alpha/beta-Hydrolases"/>
    <property type="match status" value="1"/>
</dbReference>
<organism evidence="6 7">
    <name type="scientific">Heliocybe sulcata</name>
    <dbReference type="NCBI Taxonomy" id="5364"/>
    <lineage>
        <taxon>Eukaryota</taxon>
        <taxon>Fungi</taxon>
        <taxon>Dikarya</taxon>
        <taxon>Basidiomycota</taxon>
        <taxon>Agaricomycotina</taxon>
        <taxon>Agaricomycetes</taxon>
        <taxon>Gloeophyllales</taxon>
        <taxon>Gloeophyllaceae</taxon>
        <taxon>Heliocybe</taxon>
    </lineage>
</organism>
<gene>
    <name evidence="6" type="ORF">OE88DRAFT_1713787</name>
</gene>
<evidence type="ECO:0000313" key="6">
    <source>
        <dbReference type="EMBL" id="TFK48596.1"/>
    </source>
</evidence>
<keyword evidence="7" id="KW-1185">Reference proteome</keyword>
<dbReference type="Gene3D" id="3.40.50.1820">
    <property type="entry name" value="alpha/beta hydrolase"/>
    <property type="match status" value="1"/>
</dbReference>
<dbReference type="PANTHER" id="PTHR21661:SF35">
    <property type="entry name" value="EPOXIDE HYDROLASE"/>
    <property type="match status" value="1"/>
</dbReference>
<evidence type="ECO:0000259" key="5">
    <source>
        <dbReference type="Pfam" id="PF06441"/>
    </source>
</evidence>
<feature type="active site" description="Proton acceptor" evidence="4">
    <location>
        <position position="373"/>
    </location>
</feature>
<dbReference type="Pfam" id="PF06441">
    <property type="entry name" value="EHN"/>
    <property type="match status" value="1"/>
</dbReference>
<dbReference type="InterPro" id="IPR016292">
    <property type="entry name" value="Epoxide_hydrolase"/>
</dbReference>
<dbReference type="PANTHER" id="PTHR21661">
    <property type="entry name" value="EPOXIDE HYDROLASE 1-RELATED"/>
    <property type="match status" value="1"/>
</dbReference>
<reference evidence="6 7" key="1">
    <citation type="journal article" date="2019" name="Nat. Ecol. Evol.">
        <title>Megaphylogeny resolves global patterns of mushroom evolution.</title>
        <authorList>
            <person name="Varga T."/>
            <person name="Krizsan K."/>
            <person name="Foldi C."/>
            <person name="Dima B."/>
            <person name="Sanchez-Garcia M."/>
            <person name="Sanchez-Ramirez S."/>
            <person name="Szollosi G.J."/>
            <person name="Szarkandi J.G."/>
            <person name="Papp V."/>
            <person name="Albert L."/>
            <person name="Andreopoulos W."/>
            <person name="Angelini C."/>
            <person name="Antonin V."/>
            <person name="Barry K.W."/>
            <person name="Bougher N.L."/>
            <person name="Buchanan P."/>
            <person name="Buyck B."/>
            <person name="Bense V."/>
            <person name="Catcheside P."/>
            <person name="Chovatia M."/>
            <person name="Cooper J."/>
            <person name="Damon W."/>
            <person name="Desjardin D."/>
            <person name="Finy P."/>
            <person name="Geml J."/>
            <person name="Haridas S."/>
            <person name="Hughes K."/>
            <person name="Justo A."/>
            <person name="Karasinski D."/>
            <person name="Kautmanova I."/>
            <person name="Kiss B."/>
            <person name="Kocsube S."/>
            <person name="Kotiranta H."/>
            <person name="LaButti K.M."/>
            <person name="Lechner B.E."/>
            <person name="Liimatainen K."/>
            <person name="Lipzen A."/>
            <person name="Lukacs Z."/>
            <person name="Mihaltcheva S."/>
            <person name="Morgado L.N."/>
            <person name="Niskanen T."/>
            <person name="Noordeloos M.E."/>
            <person name="Ohm R.A."/>
            <person name="Ortiz-Santana B."/>
            <person name="Ovrebo C."/>
            <person name="Racz N."/>
            <person name="Riley R."/>
            <person name="Savchenko A."/>
            <person name="Shiryaev A."/>
            <person name="Soop K."/>
            <person name="Spirin V."/>
            <person name="Szebenyi C."/>
            <person name="Tomsovsky M."/>
            <person name="Tulloss R.E."/>
            <person name="Uehling J."/>
            <person name="Grigoriev I.V."/>
            <person name="Vagvolgyi C."/>
            <person name="Papp T."/>
            <person name="Martin F.M."/>
            <person name="Miettinen O."/>
            <person name="Hibbett D.S."/>
            <person name="Nagy L.G."/>
        </authorList>
    </citation>
    <scope>NUCLEOTIDE SEQUENCE [LARGE SCALE GENOMIC DNA]</scope>
    <source>
        <strain evidence="6 7">OMC1185</strain>
    </source>
</reference>
<evidence type="ECO:0000256" key="4">
    <source>
        <dbReference type="PIRSR" id="PIRSR001112-1"/>
    </source>
</evidence>
<dbReference type="Proteomes" id="UP000305948">
    <property type="component" value="Unassembled WGS sequence"/>
</dbReference>
<dbReference type="GO" id="GO:0004301">
    <property type="term" value="F:epoxide hydrolase activity"/>
    <property type="evidence" value="ECO:0007669"/>
    <property type="project" value="TreeGrafter"/>
</dbReference>
<evidence type="ECO:0000256" key="2">
    <source>
        <dbReference type="ARBA" id="ARBA00022797"/>
    </source>
</evidence>
<dbReference type="InterPro" id="IPR010497">
    <property type="entry name" value="Epoxide_hydro_N"/>
</dbReference>
<evidence type="ECO:0000256" key="1">
    <source>
        <dbReference type="ARBA" id="ARBA00010088"/>
    </source>
</evidence>
<dbReference type="OrthoDB" id="7130006at2759"/>
<dbReference type="EMBL" id="ML213518">
    <property type="protein sequence ID" value="TFK48596.1"/>
    <property type="molecule type" value="Genomic_DNA"/>
</dbReference>
<feature type="active site" description="Proton donor" evidence="4">
    <location>
        <position position="318"/>
    </location>
</feature>
<dbReference type="PIRSF" id="PIRSF001112">
    <property type="entry name" value="Epoxide_hydrolase"/>
    <property type="match status" value="1"/>
</dbReference>
<keyword evidence="2" id="KW-0058">Aromatic hydrocarbons catabolism</keyword>
<sequence>MTETPFSINVPDSDLDLLRRKLDLVRFPDELDGAGWDYGVPLADMKRLVSYWKDGFDWRKQEAELNELPHFLRDIEVGGFGGLSVHYLHQRSRQEGAIPLLFVHGWPGSFLEAKKVLPLLIEASPDHPSFHVVVLELPGYGFSEGVKQQGFVLTQYAEVGHKLMLSLGYNEYVTQGGDWGHIVTRRMAATYGPKHVKAWHTNVPFSDIPKPHRHPILFLQLLLHMFTPFSPYSAYEQRCLDQAKWTMDHGRGYAEEQATQPQTLGYFLADSPAGLLAWVYEKLVRWTDEYAWTDDEVLTWVSIYWFSRAGPASSIRIYYEGRKAGDLSLSKPIQDVPLGVSYFPKDMGPVPKSWMRTLVGNVVFLEEHDRGGHFAAYETPEALVGDLRKMFGKGGPAFGVVPGLTGYKL</sequence>
<evidence type="ECO:0000313" key="7">
    <source>
        <dbReference type="Proteomes" id="UP000305948"/>
    </source>
</evidence>
<dbReference type="PRINTS" id="PR00412">
    <property type="entry name" value="EPOXHYDRLASE"/>
</dbReference>
<protein>
    <submittedName>
        <fullName evidence="6">Alpha/beta-hydrolase</fullName>
    </submittedName>
</protein>
<dbReference type="GO" id="GO:0097176">
    <property type="term" value="P:epoxide metabolic process"/>
    <property type="evidence" value="ECO:0007669"/>
    <property type="project" value="TreeGrafter"/>
</dbReference>
<dbReference type="InterPro" id="IPR029058">
    <property type="entry name" value="AB_hydrolase_fold"/>
</dbReference>
<dbReference type="AlphaFoldDB" id="A0A5C3MWQ7"/>
<evidence type="ECO:0000256" key="3">
    <source>
        <dbReference type="ARBA" id="ARBA00022801"/>
    </source>
</evidence>
<keyword evidence="3 6" id="KW-0378">Hydrolase</keyword>
<feature type="domain" description="Epoxide hydrolase N-terminal" evidence="5">
    <location>
        <begin position="4"/>
        <end position="112"/>
    </location>
</feature>
<proteinExistence type="inferred from homology"/>
<accession>A0A5C3MWQ7</accession>
<comment type="similarity">
    <text evidence="1">Belongs to the peptidase S33 family.</text>
</comment>
<dbReference type="STRING" id="5364.A0A5C3MWQ7"/>